<dbReference type="OrthoDB" id="444631at2759"/>
<evidence type="ECO:0000259" key="8">
    <source>
        <dbReference type="Pfam" id="PF20684"/>
    </source>
</evidence>
<dbReference type="Pfam" id="PF20684">
    <property type="entry name" value="Fung_rhodopsin"/>
    <property type="match status" value="2"/>
</dbReference>
<feature type="transmembrane region" description="Helical" evidence="7">
    <location>
        <begin position="177"/>
        <end position="197"/>
    </location>
</feature>
<dbReference type="InterPro" id="IPR052337">
    <property type="entry name" value="SAT4-like"/>
</dbReference>
<reference evidence="9 10" key="1">
    <citation type="submission" date="2016-03" db="EMBL/GenBank/DDBJ databases">
        <authorList>
            <person name="Ploux O."/>
        </authorList>
    </citation>
    <scope>NUCLEOTIDE SEQUENCE [LARGE SCALE GENOMIC DNA]</scope>
    <source>
        <strain evidence="9 10">UAMH 11012</strain>
    </source>
</reference>
<comment type="similarity">
    <text evidence="5">Belongs to the SAT4 family.</text>
</comment>
<feature type="region of interest" description="Disordered" evidence="6">
    <location>
        <begin position="337"/>
        <end position="357"/>
    </location>
</feature>
<evidence type="ECO:0000256" key="5">
    <source>
        <dbReference type="ARBA" id="ARBA00038359"/>
    </source>
</evidence>
<organism evidence="9 10">
    <name type="scientific">Phialocephala subalpina</name>
    <dbReference type="NCBI Taxonomy" id="576137"/>
    <lineage>
        <taxon>Eukaryota</taxon>
        <taxon>Fungi</taxon>
        <taxon>Dikarya</taxon>
        <taxon>Ascomycota</taxon>
        <taxon>Pezizomycotina</taxon>
        <taxon>Leotiomycetes</taxon>
        <taxon>Helotiales</taxon>
        <taxon>Mollisiaceae</taxon>
        <taxon>Phialocephala</taxon>
        <taxon>Phialocephala fortinii species complex</taxon>
    </lineage>
</organism>
<evidence type="ECO:0000313" key="10">
    <source>
        <dbReference type="Proteomes" id="UP000184330"/>
    </source>
</evidence>
<evidence type="ECO:0000256" key="1">
    <source>
        <dbReference type="ARBA" id="ARBA00004141"/>
    </source>
</evidence>
<dbReference type="EMBL" id="FJOG01000062">
    <property type="protein sequence ID" value="CZR68972.1"/>
    <property type="molecule type" value="Genomic_DNA"/>
</dbReference>
<evidence type="ECO:0000313" key="9">
    <source>
        <dbReference type="EMBL" id="CZR68972.1"/>
    </source>
</evidence>
<gene>
    <name evidence="9" type="ORF">PAC_18873</name>
</gene>
<accession>A0A1L7XV91</accession>
<evidence type="ECO:0000256" key="7">
    <source>
        <dbReference type="SAM" id="Phobius"/>
    </source>
</evidence>
<feature type="domain" description="Rhodopsin" evidence="8">
    <location>
        <begin position="180"/>
        <end position="271"/>
    </location>
</feature>
<evidence type="ECO:0000256" key="3">
    <source>
        <dbReference type="ARBA" id="ARBA00022989"/>
    </source>
</evidence>
<dbReference type="Proteomes" id="UP000184330">
    <property type="component" value="Unassembled WGS sequence"/>
</dbReference>
<keyword evidence="3 7" id="KW-1133">Transmembrane helix</keyword>
<dbReference type="AlphaFoldDB" id="A0A1L7XV91"/>
<evidence type="ECO:0000256" key="2">
    <source>
        <dbReference type="ARBA" id="ARBA00022692"/>
    </source>
</evidence>
<comment type="subcellular location">
    <subcellularLocation>
        <location evidence="1">Membrane</location>
        <topology evidence="1">Multi-pass membrane protein</topology>
    </subcellularLocation>
</comment>
<evidence type="ECO:0000256" key="6">
    <source>
        <dbReference type="SAM" id="MobiDB-lite"/>
    </source>
</evidence>
<feature type="transmembrane region" description="Helical" evidence="7">
    <location>
        <begin position="22"/>
        <end position="39"/>
    </location>
</feature>
<feature type="domain" description="Rhodopsin" evidence="8">
    <location>
        <begin position="64"/>
        <end position="169"/>
    </location>
</feature>
<protein>
    <submittedName>
        <fullName evidence="9">Related to integral membrane protein</fullName>
    </submittedName>
</protein>
<keyword evidence="2 7" id="KW-0812">Transmembrane</keyword>
<dbReference type="InterPro" id="IPR049326">
    <property type="entry name" value="Rhodopsin_dom_fungi"/>
</dbReference>
<keyword evidence="4 7" id="KW-0472">Membrane</keyword>
<proteinExistence type="inferred from homology"/>
<feature type="transmembrane region" description="Helical" evidence="7">
    <location>
        <begin position="60"/>
        <end position="83"/>
    </location>
</feature>
<keyword evidence="10" id="KW-1185">Reference proteome</keyword>
<feature type="transmembrane region" description="Helical" evidence="7">
    <location>
        <begin position="115"/>
        <end position="136"/>
    </location>
</feature>
<sequence>MANTSKSHYVGPNPRGAADRNTASAVMVLVGIFVFLRLWGRFKYSSPGDRSWPQFGESRFWILLSDLTLLLSFLSGLALTIIIDNAVAWGFGIHIKELSITQIHNVMEMFFMFQIFYKWTAGISKVASCFLFLAIATPQMTRFKTACYVLIVYQGLLSLCAAVATVFQCGLDIESNYITLTIVSSMCMVTLPVWLFADITYKRKWSIAGVMTALAIAELILSCVRLKGLVETAHNLTDIPYSATTGLLISQLEVDFGIVAACIPTVSKLLDEYMSRLFYCVTGRERPIKSDGYSKSASRTPKSTIHLDNLFDRIQGSKYTQFGVEIDTASVDSQGSQKKLATEGHVTSVTTSRAGMN</sequence>
<dbReference type="PANTHER" id="PTHR33048">
    <property type="entry name" value="PTH11-LIKE INTEGRAL MEMBRANE PROTEIN (AFU_ORTHOLOGUE AFUA_5G11245)"/>
    <property type="match status" value="1"/>
</dbReference>
<feature type="transmembrane region" description="Helical" evidence="7">
    <location>
        <begin position="148"/>
        <end position="171"/>
    </location>
</feature>
<name>A0A1L7XV91_9HELO</name>
<evidence type="ECO:0000256" key="4">
    <source>
        <dbReference type="ARBA" id="ARBA00023136"/>
    </source>
</evidence>
<dbReference type="PANTHER" id="PTHR33048:SF47">
    <property type="entry name" value="INTEGRAL MEMBRANE PROTEIN-RELATED"/>
    <property type="match status" value="1"/>
</dbReference>
<dbReference type="GO" id="GO:0016020">
    <property type="term" value="C:membrane"/>
    <property type="evidence" value="ECO:0007669"/>
    <property type="project" value="UniProtKB-SubCell"/>
</dbReference>